<protein>
    <submittedName>
        <fullName evidence="2">DUF4833 domain-containing protein</fullName>
    </submittedName>
</protein>
<dbReference type="Proteomes" id="UP000649799">
    <property type="component" value="Unassembled WGS sequence"/>
</dbReference>
<evidence type="ECO:0000313" key="2">
    <source>
        <dbReference type="EMBL" id="NHE56935.1"/>
    </source>
</evidence>
<sequence length="181" mass="21358">MSRTIRLIEWKEKMNMLIRFSWLFTLLFIHWYSSMGQQVLFTIERSLNEDQIVYFLHLNENGLPKKGEPISLKWLDNEKSGGLVPVNWIKKKFGYGLDIIQQEEDKVNFKFVSYDKKVFTLKKDASGNYGVFGKINDKRMKIRHIYLKMEGGTFWNPNITEVAVMGYHELANTHVKVTFNP</sequence>
<accession>A0ABX0H672</accession>
<reference evidence="2 3" key="1">
    <citation type="submission" date="2020-03" db="EMBL/GenBank/DDBJ databases">
        <title>Cyclobacterium plantarum sp. nov., a marine bacterium isolated from a coastal-marine wetland.</title>
        <authorList>
            <person name="Sanchez-Porro C."/>
            <person name="Ventosa A."/>
            <person name="Amoozegar M."/>
        </authorList>
    </citation>
    <scope>NUCLEOTIDE SEQUENCE [LARGE SCALE GENOMIC DNA]</scope>
    <source>
        <strain evidence="2 3">GBPx2</strain>
    </source>
</reference>
<comment type="caution">
    <text evidence="2">The sequence shown here is derived from an EMBL/GenBank/DDBJ whole genome shotgun (WGS) entry which is preliminary data.</text>
</comment>
<proteinExistence type="predicted"/>
<name>A0ABX0H672_9BACT</name>
<evidence type="ECO:0000259" key="1">
    <source>
        <dbReference type="Pfam" id="PF16117"/>
    </source>
</evidence>
<keyword evidence="3" id="KW-1185">Reference proteome</keyword>
<dbReference type="EMBL" id="JAANYN010000003">
    <property type="protein sequence ID" value="NHE56935.1"/>
    <property type="molecule type" value="Genomic_DNA"/>
</dbReference>
<gene>
    <name evidence="2" type="ORF">G9Q97_08935</name>
</gene>
<organism evidence="2 3">
    <name type="scientific">Cyclobacterium plantarum</name>
    <dbReference type="NCBI Taxonomy" id="2716263"/>
    <lineage>
        <taxon>Bacteria</taxon>
        <taxon>Pseudomonadati</taxon>
        <taxon>Bacteroidota</taxon>
        <taxon>Cytophagia</taxon>
        <taxon>Cytophagales</taxon>
        <taxon>Cyclobacteriaceae</taxon>
        <taxon>Cyclobacterium</taxon>
    </lineage>
</organism>
<feature type="domain" description="DUF4833" evidence="1">
    <location>
        <begin position="41"/>
        <end position="175"/>
    </location>
</feature>
<evidence type="ECO:0000313" key="3">
    <source>
        <dbReference type="Proteomes" id="UP000649799"/>
    </source>
</evidence>
<dbReference type="Pfam" id="PF16117">
    <property type="entry name" value="DUF4833"/>
    <property type="match status" value="1"/>
</dbReference>
<dbReference type="InterPro" id="IPR032269">
    <property type="entry name" value="DUF4833"/>
</dbReference>